<dbReference type="GO" id="GO:0050660">
    <property type="term" value="F:flavin adenine dinucleotide binding"/>
    <property type="evidence" value="ECO:0007669"/>
    <property type="project" value="InterPro"/>
</dbReference>
<dbReference type="Proteomes" id="UP000016605">
    <property type="component" value="Unassembled WGS sequence"/>
</dbReference>
<dbReference type="Gene3D" id="3.30.43.10">
    <property type="entry name" value="Uridine Diphospho-n-acetylenolpyruvylglucosamine Reductase, domain 2"/>
    <property type="match status" value="1"/>
</dbReference>
<dbReference type="GO" id="GO:0016491">
    <property type="term" value="F:oxidoreductase activity"/>
    <property type="evidence" value="ECO:0007669"/>
    <property type="project" value="UniProtKB-KW"/>
</dbReference>
<reference evidence="2 3" key="1">
    <citation type="submission" date="2013-08" db="EMBL/GenBank/DDBJ databases">
        <authorList>
            <person name="Weinstock G."/>
            <person name="Sodergren E."/>
            <person name="Wylie T."/>
            <person name="Fulton L."/>
            <person name="Fulton R."/>
            <person name="Fronick C."/>
            <person name="O'Laughlin M."/>
            <person name="Godfrey J."/>
            <person name="Miner T."/>
            <person name="Herter B."/>
            <person name="Appelbaum E."/>
            <person name="Cordes M."/>
            <person name="Lek S."/>
            <person name="Wollam A."/>
            <person name="Pepin K.H."/>
            <person name="Palsikar V.B."/>
            <person name="Mitreva M."/>
            <person name="Wilson R.K."/>
        </authorList>
    </citation>
    <scope>NUCLEOTIDE SEQUENCE [LARGE SCALE GENOMIC DNA]</scope>
    <source>
        <strain evidence="2 3">ATCC 14665</strain>
    </source>
</reference>
<comment type="caution">
    <text evidence="2">The sequence shown here is derived from an EMBL/GenBank/DDBJ whole genome shotgun (WGS) entry which is preliminary data.</text>
</comment>
<dbReference type="AlphaFoldDB" id="U2RR35"/>
<gene>
    <name evidence="2" type="ORF">N136_02339</name>
</gene>
<accession>U2RR35</accession>
<evidence type="ECO:0000256" key="1">
    <source>
        <dbReference type="ARBA" id="ARBA00023002"/>
    </source>
</evidence>
<protein>
    <recommendedName>
        <fullName evidence="4">FAD linked oxidase N-terminal domain-containing protein</fullName>
    </recommendedName>
</protein>
<proteinExistence type="predicted"/>
<organism evidence="2 3">
    <name type="scientific">Leifsonia aquatica ATCC 14665</name>
    <dbReference type="NCBI Taxonomy" id="1358026"/>
    <lineage>
        <taxon>Bacteria</taxon>
        <taxon>Bacillati</taxon>
        <taxon>Actinomycetota</taxon>
        <taxon>Actinomycetes</taxon>
        <taxon>Micrococcales</taxon>
        <taxon>Microbacteriaceae</taxon>
        <taxon>Leifsonia</taxon>
    </lineage>
</organism>
<name>U2RR35_LEIAQ</name>
<dbReference type="EMBL" id="AWVQ01000302">
    <property type="protein sequence ID" value="ERK71306.1"/>
    <property type="molecule type" value="Genomic_DNA"/>
</dbReference>
<dbReference type="InterPro" id="IPR036318">
    <property type="entry name" value="FAD-bd_PCMH-like_sf"/>
</dbReference>
<dbReference type="SUPFAM" id="SSF56176">
    <property type="entry name" value="FAD-binding/transporter-associated domain-like"/>
    <property type="match status" value="1"/>
</dbReference>
<evidence type="ECO:0000313" key="2">
    <source>
        <dbReference type="EMBL" id="ERK71306.1"/>
    </source>
</evidence>
<sequence length="58" mass="6183">MNDVVSALREVLPPEALFTDAEALRRYSHDDAEWAAFGEPAAVVLAGSVDDVVAAVRV</sequence>
<keyword evidence="1" id="KW-0560">Oxidoreductase</keyword>
<evidence type="ECO:0008006" key="4">
    <source>
        <dbReference type="Google" id="ProtNLM"/>
    </source>
</evidence>
<evidence type="ECO:0000313" key="3">
    <source>
        <dbReference type="Proteomes" id="UP000016605"/>
    </source>
</evidence>
<dbReference type="InterPro" id="IPR016167">
    <property type="entry name" value="FAD-bd_PCMH_sub1"/>
</dbReference>
<dbReference type="HOGENOM" id="CLU_3001072_0_0_11"/>
<feature type="non-terminal residue" evidence="2">
    <location>
        <position position="58"/>
    </location>
</feature>